<keyword evidence="4" id="KW-0238">DNA-binding</keyword>
<evidence type="ECO:0000256" key="4">
    <source>
        <dbReference type="ARBA" id="ARBA00023125"/>
    </source>
</evidence>
<keyword evidence="5" id="KW-0804">Transcription</keyword>
<keyword evidence="8" id="KW-1185">Reference proteome</keyword>
<dbReference type="PANTHER" id="PTHR30204">
    <property type="entry name" value="REDOX-CYCLING DRUG-SENSING TRANSCRIPTIONAL ACTIVATOR SOXR"/>
    <property type="match status" value="1"/>
</dbReference>
<keyword evidence="3" id="KW-0805">Transcription regulation</keyword>
<proteinExistence type="predicted"/>
<dbReference type="Pfam" id="PF00376">
    <property type="entry name" value="MerR"/>
    <property type="match status" value="1"/>
</dbReference>
<dbReference type="CDD" id="cd01108">
    <property type="entry name" value="HTH_CueR"/>
    <property type="match status" value="1"/>
</dbReference>
<dbReference type="InterPro" id="IPR000551">
    <property type="entry name" value="MerR-type_HTH_dom"/>
</dbReference>
<evidence type="ECO:0000256" key="5">
    <source>
        <dbReference type="ARBA" id="ARBA00023163"/>
    </source>
</evidence>
<dbReference type="PROSITE" id="PS50937">
    <property type="entry name" value="HTH_MERR_2"/>
    <property type="match status" value="1"/>
</dbReference>
<evidence type="ECO:0000259" key="6">
    <source>
        <dbReference type="PROSITE" id="PS50937"/>
    </source>
</evidence>
<keyword evidence="2" id="KW-0963">Cytoplasm</keyword>
<dbReference type="STRING" id="356660.SAMN05444336_101677"/>
<name>A0A1H2SJD1_9RHOB</name>
<evidence type="ECO:0000256" key="3">
    <source>
        <dbReference type="ARBA" id="ARBA00023015"/>
    </source>
</evidence>
<dbReference type="InterPro" id="IPR015358">
    <property type="entry name" value="Tscrpt_reg_MerR_DNA-bd"/>
</dbReference>
<dbReference type="NCBIfam" id="TIGR02044">
    <property type="entry name" value="CueR"/>
    <property type="match status" value="1"/>
</dbReference>
<dbReference type="GO" id="GO:0003700">
    <property type="term" value="F:DNA-binding transcription factor activity"/>
    <property type="evidence" value="ECO:0007669"/>
    <property type="project" value="InterPro"/>
</dbReference>
<evidence type="ECO:0000313" key="7">
    <source>
        <dbReference type="EMBL" id="SDW31575.1"/>
    </source>
</evidence>
<dbReference type="InterPro" id="IPR011789">
    <property type="entry name" value="CueR"/>
</dbReference>
<dbReference type="InterPro" id="IPR047057">
    <property type="entry name" value="MerR_fam"/>
</dbReference>
<dbReference type="GO" id="GO:0045893">
    <property type="term" value="P:positive regulation of DNA-templated transcription"/>
    <property type="evidence" value="ECO:0007669"/>
    <property type="project" value="InterPro"/>
</dbReference>
<dbReference type="SMART" id="SM00422">
    <property type="entry name" value="HTH_MERR"/>
    <property type="match status" value="1"/>
</dbReference>
<dbReference type="Pfam" id="PF09278">
    <property type="entry name" value="MerR-DNA-bind"/>
    <property type="match status" value="1"/>
</dbReference>
<evidence type="ECO:0000313" key="8">
    <source>
        <dbReference type="Proteomes" id="UP000199118"/>
    </source>
</evidence>
<protein>
    <submittedName>
        <fullName evidence="7">Transcriptional regulator</fullName>
    </submittedName>
</protein>
<dbReference type="EMBL" id="FNMZ01000001">
    <property type="protein sequence ID" value="SDW31575.1"/>
    <property type="molecule type" value="Genomic_DNA"/>
</dbReference>
<dbReference type="Proteomes" id="UP000199118">
    <property type="component" value="Unassembled WGS sequence"/>
</dbReference>
<dbReference type="PRINTS" id="PR00040">
    <property type="entry name" value="HTHMERR"/>
</dbReference>
<reference evidence="7 8" key="1">
    <citation type="submission" date="2016-10" db="EMBL/GenBank/DDBJ databases">
        <authorList>
            <person name="de Groot N.N."/>
        </authorList>
    </citation>
    <scope>NUCLEOTIDE SEQUENCE [LARGE SCALE GENOMIC DNA]</scope>
    <source>
        <strain evidence="7 8">DSM 17890</strain>
    </source>
</reference>
<accession>A0A1H2SJD1</accession>
<dbReference type="Gene3D" id="1.10.1660.10">
    <property type="match status" value="1"/>
</dbReference>
<gene>
    <name evidence="7" type="ORF">SAMN05444336_101677</name>
</gene>
<comment type="subcellular location">
    <subcellularLocation>
        <location evidence="1">Cytoplasm</location>
    </subcellularLocation>
</comment>
<evidence type="ECO:0000256" key="1">
    <source>
        <dbReference type="ARBA" id="ARBA00004496"/>
    </source>
</evidence>
<sequence>MNIKDAAAASGLPAKTIRYYEEIGLIRPVRSENGYRDFSEADAHKLTFLARARGLGFAIEDCRALLALWEDRDRASADVKRLAEAHLDEIDRKIAQLTGLRASLSDLVRRCHGDGRPDCPILTDLARMGTGAS</sequence>
<dbReference type="GO" id="GO:0005507">
    <property type="term" value="F:copper ion binding"/>
    <property type="evidence" value="ECO:0007669"/>
    <property type="project" value="InterPro"/>
</dbReference>
<dbReference type="InterPro" id="IPR009061">
    <property type="entry name" value="DNA-bd_dom_put_sf"/>
</dbReference>
<dbReference type="SUPFAM" id="SSF46955">
    <property type="entry name" value="Putative DNA-binding domain"/>
    <property type="match status" value="1"/>
</dbReference>
<evidence type="ECO:0000256" key="2">
    <source>
        <dbReference type="ARBA" id="ARBA00022490"/>
    </source>
</evidence>
<dbReference type="PANTHER" id="PTHR30204:SF94">
    <property type="entry name" value="HEAVY METAL-DEPENDENT TRANSCRIPTIONAL REGULATOR HI_0293-RELATED"/>
    <property type="match status" value="1"/>
</dbReference>
<dbReference type="RefSeq" id="WP_092679695.1">
    <property type="nucleotide sequence ID" value="NZ_FNMZ01000001.1"/>
</dbReference>
<organism evidence="7 8">
    <name type="scientific">Albimonas donghaensis</name>
    <dbReference type="NCBI Taxonomy" id="356660"/>
    <lineage>
        <taxon>Bacteria</taxon>
        <taxon>Pseudomonadati</taxon>
        <taxon>Pseudomonadota</taxon>
        <taxon>Alphaproteobacteria</taxon>
        <taxon>Rhodobacterales</taxon>
        <taxon>Paracoccaceae</taxon>
        <taxon>Albimonas</taxon>
    </lineage>
</organism>
<dbReference type="AlphaFoldDB" id="A0A1H2SJD1"/>
<dbReference type="GO" id="GO:0005737">
    <property type="term" value="C:cytoplasm"/>
    <property type="evidence" value="ECO:0007669"/>
    <property type="project" value="UniProtKB-SubCell"/>
</dbReference>
<dbReference type="OrthoDB" id="9802944at2"/>
<dbReference type="GO" id="GO:0003677">
    <property type="term" value="F:DNA binding"/>
    <property type="evidence" value="ECO:0007669"/>
    <property type="project" value="UniProtKB-KW"/>
</dbReference>
<feature type="domain" description="HTH merR-type" evidence="6">
    <location>
        <begin position="1"/>
        <end position="68"/>
    </location>
</feature>